<protein>
    <recommendedName>
        <fullName evidence="4">Cytochrome c domain-containing protein</fullName>
    </recommendedName>
</protein>
<feature type="chain" id="PRO_5045156966" description="Cytochrome c domain-containing protein" evidence="1">
    <location>
        <begin position="32"/>
        <end position="433"/>
    </location>
</feature>
<evidence type="ECO:0000256" key="1">
    <source>
        <dbReference type="SAM" id="SignalP"/>
    </source>
</evidence>
<evidence type="ECO:0008006" key="4">
    <source>
        <dbReference type="Google" id="ProtNLM"/>
    </source>
</evidence>
<keyword evidence="1" id="KW-0732">Signal</keyword>
<proteinExistence type="predicted"/>
<dbReference type="EMBL" id="BAABGA010000018">
    <property type="protein sequence ID" value="GAA4449697.1"/>
    <property type="molecule type" value="Genomic_DNA"/>
</dbReference>
<feature type="signal peptide" evidence="1">
    <location>
        <begin position="1"/>
        <end position="31"/>
    </location>
</feature>
<sequence>MKPTCYLRLASVFATLLVLSGGLDGSNIAFAQLNLSFDIEEPPFEYTKTEDHNRVSRLIAKLKSKEIKPEYTREQGYLASMLDALEIPASSQTLVFSKTSLQVRYISPRNPRAIYFNDDTYVGWVRGSSLMEISTVDPKLGAAFYTVDMMPWRAKIERASYDCLGCHVTSMTQGVPGHTVRSVLPSIDGSVNAQTASSITSHRSPFSQRWGGWYVTGRHGEMTHSGNALLRGDRLDTRDNGNRLNLRDDFDTYDYLSPYSDIVALMVLEHQSQLHNTMTRADFSVRQLQHESDGEDPTVASENEWRAQLHMIAKPVVQEMLFCDETKLTSEVKGLLEFAHAFESRGPRDDQGRSLRQFDLKTRMFKYPLSYLIYSEAFDSLSEELRREVIRQLLDVLEARDTSADYAHLTPQMRHDILEILRATKPGFERDAS</sequence>
<reference evidence="3" key="1">
    <citation type="journal article" date="2019" name="Int. J. Syst. Evol. Microbiol.">
        <title>The Global Catalogue of Microorganisms (GCM) 10K type strain sequencing project: providing services to taxonomists for standard genome sequencing and annotation.</title>
        <authorList>
            <consortium name="The Broad Institute Genomics Platform"/>
            <consortium name="The Broad Institute Genome Sequencing Center for Infectious Disease"/>
            <person name="Wu L."/>
            <person name="Ma J."/>
        </authorList>
    </citation>
    <scope>NUCLEOTIDE SEQUENCE [LARGE SCALE GENOMIC DNA]</scope>
    <source>
        <strain evidence="3">JCM 17759</strain>
    </source>
</reference>
<evidence type="ECO:0000313" key="3">
    <source>
        <dbReference type="Proteomes" id="UP001500840"/>
    </source>
</evidence>
<gene>
    <name evidence="2" type="ORF">GCM10023156_14710</name>
</gene>
<accession>A0ABP8MHK3</accession>
<dbReference type="RefSeq" id="WP_345320760.1">
    <property type="nucleotide sequence ID" value="NZ_BAABGA010000018.1"/>
</dbReference>
<evidence type="ECO:0000313" key="2">
    <source>
        <dbReference type="EMBL" id="GAA4449697.1"/>
    </source>
</evidence>
<name>A0ABP8MHK3_9BACT</name>
<keyword evidence="3" id="KW-1185">Reference proteome</keyword>
<dbReference type="Proteomes" id="UP001500840">
    <property type="component" value="Unassembled WGS sequence"/>
</dbReference>
<organism evidence="2 3">
    <name type="scientific">Novipirellula rosea</name>
    <dbReference type="NCBI Taxonomy" id="1031540"/>
    <lineage>
        <taxon>Bacteria</taxon>
        <taxon>Pseudomonadati</taxon>
        <taxon>Planctomycetota</taxon>
        <taxon>Planctomycetia</taxon>
        <taxon>Pirellulales</taxon>
        <taxon>Pirellulaceae</taxon>
        <taxon>Novipirellula</taxon>
    </lineage>
</organism>
<comment type="caution">
    <text evidence="2">The sequence shown here is derived from an EMBL/GenBank/DDBJ whole genome shotgun (WGS) entry which is preliminary data.</text>
</comment>